<dbReference type="PANTHER" id="PTHR32196">
    <property type="entry name" value="ABC TRANSPORTER PERMEASE PROTEIN YPHD-RELATED-RELATED"/>
    <property type="match status" value="1"/>
</dbReference>
<evidence type="ECO:0000256" key="2">
    <source>
        <dbReference type="ARBA" id="ARBA00022475"/>
    </source>
</evidence>
<feature type="transmembrane region" description="Helical" evidence="6">
    <location>
        <begin position="178"/>
        <end position="206"/>
    </location>
</feature>
<dbReference type="GO" id="GO:0022857">
    <property type="term" value="F:transmembrane transporter activity"/>
    <property type="evidence" value="ECO:0007669"/>
    <property type="project" value="InterPro"/>
</dbReference>
<keyword evidence="3 6" id="KW-0812">Transmembrane</keyword>
<dbReference type="PANTHER" id="PTHR32196:SF19">
    <property type="entry name" value="GALACTOFURANOSE TRANSPORTER PERMEASE PROTEIN YTFT"/>
    <property type="match status" value="1"/>
</dbReference>
<sequence length="362" mass="38505">MTGDTKGRYATGKPTSWLNRTYKHHLFWPMALWMALLLFNLFYSPSFFKVVVREGHLYGSLIDILNFGAPLMLVAIGMTTVIATRGIDLSVGSVVAIAGALACQMISKGSDQNAVSLVIYAVVMALVLSIALGLWNGLLVSITGIQPIIATLILMVAGRGIAQLITDGQIITVSSTPYQYIGAGSLAGLPFSIFLVAIVFAISALLTRRTALGLYIESVGCNPEASRLAGIRAKTVMIIVYMFCGLCAGVAGLILSGNVASADGNNAGLWIELDAILAVVIGGTSLTGGRFYLTGTIVGALMIQTLTTTIYSVGVKPEVTLVVKAVVVMAVCLIQSEPFRKAIISRWKTRRYPAEREVTRHA</sequence>
<dbReference type="CDD" id="cd06579">
    <property type="entry name" value="TM_PBP1_transp_AraH_like"/>
    <property type="match status" value="1"/>
</dbReference>
<evidence type="ECO:0000256" key="3">
    <source>
        <dbReference type="ARBA" id="ARBA00022692"/>
    </source>
</evidence>
<dbReference type="GO" id="GO:0005886">
    <property type="term" value="C:plasma membrane"/>
    <property type="evidence" value="ECO:0007669"/>
    <property type="project" value="UniProtKB-SubCell"/>
</dbReference>
<evidence type="ECO:0000256" key="1">
    <source>
        <dbReference type="ARBA" id="ARBA00004651"/>
    </source>
</evidence>
<name>A0A2V2YS18_9BACL</name>
<evidence type="ECO:0000256" key="6">
    <source>
        <dbReference type="SAM" id="Phobius"/>
    </source>
</evidence>
<evidence type="ECO:0000313" key="8">
    <source>
        <dbReference type="Proteomes" id="UP000246635"/>
    </source>
</evidence>
<feature type="transmembrane region" description="Helical" evidence="6">
    <location>
        <begin position="26"/>
        <end position="44"/>
    </location>
</feature>
<proteinExistence type="predicted"/>
<keyword evidence="4 6" id="KW-1133">Transmembrane helix</keyword>
<keyword evidence="7" id="KW-0762">Sugar transport</keyword>
<dbReference type="Pfam" id="PF02653">
    <property type="entry name" value="BPD_transp_2"/>
    <property type="match status" value="1"/>
</dbReference>
<evidence type="ECO:0000256" key="4">
    <source>
        <dbReference type="ARBA" id="ARBA00022989"/>
    </source>
</evidence>
<dbReference type="InterPro" id="IPR001851">
    <property type="entry name" value="ABC_transp_permease"/>
</dbReference>
<comment type="subcellular location">
    <subcellularLocation>
        <location evidence="1">Cell membrane</location>
        <topology evidence="1">Multi-pass membrane protein</topology>
    </subcellularLocation>
</comment>
<dbReference type="Proteomes" id="UP000246635">
    <property type="component" value="Unassembled WGS sequence"/>
</dbReference>
<dbReference type="RefSeq" id="WP_174812840.1">
    <property type="nucleotide sequence ID" value="NZ_CP054613.1"/>
</dbReference>
<feature type="transmembrane region" description="Helical" evidence="6">
    <location>
        <begin position="89"/>
        <end position="107"/>
    </location>
</feature>
<feature type="transmembrane region" description="Helical" evidence="6">
    <location>
        <begin position="147"/>
        <end position="166"/>
    </location>
</feature>
<dbReference type="EMBL" id="QGTQ01000011">
    <property type="protein sequence ID" value="PWW00899.1"/>
    <property type="molecule type" value="Genomic_DNA"/>
</dbReference>
<keyword evidence="8" id="KW-1185">Reference proteome</keyword>
<keyword evidence="2" id="KW-1003">Cell membrane</keyword>
<feature type="transmembrane region" description="Helical" evidence="6">
    <location>
        <begin position="291"/>
        <end position="313"/>
    </location>
</feature>
<comment type="caution">
    <text evidence="7">The sequence shown here is derived from an EMBL/GenBank/DDBJ whole genome shotgun (WGS) entry which is preliminary data.</text>
</comment>
<reference evidence="7 8" key="1">
    <citation type="submission" date="2018-05" db="EMBL/GenBank/DDBJ databases">
        <title>Genomic Encyclopedia of Type Strains, Phase III (KMG-III): the genomes of soil and plant-associated and newly described type strains.</title>
        <authorList>
            <person name="Whitman W."/>
        </authorList>
    </citation>
    <scope>NUCLEOTIDE SEQUENCE [LARGE SCALE GENOMIC DNA]</scope>
    <source>
        <strain evidence="7 8">CECT 5696</strain>
    </source>
</reference>
<evidence type="ECO:0000313" key="7">
    <source>
        <dbReference type="EMBL" id="PWW00899.1"/>
    </source>
</evidence>
<accession>A0A2V2YS18</accession>
<feature type="transmembrane region" description="Helical" evidence="6">
    <location>
        <begin position="236"/>
        <end position="255"/>
    </location>
</feature>
<dbReference type="AlphaFoldDB" id="A0A2V2YS18"/>
<keyword evidence="7" id="KW-0813">Transport</keyword>
<protein>
    <submittedName>
        <fullName evidence="7">Simple sugar transport system permease protein</fullName>
    </submittedName>
</protein>
<feature type="transmembrane region" description="Helical" evidence="6">
    <location>
        <begin position="113"/>
        <end position="135"/>
    </location>
</feature>
<organism evidence="7 8">
    <name type="scientific">Paenibacillus cellulosilyticus</name>
    <dbReference type="NCBI Taxonomy" id="375489"/>
    <lineage>
        <taxon>Bacteria</taxon>
        <taxon>Bacillati</taxon>
        <taxon>Bacillota</taxon>
        <taxon>Bacilli</taxon>
        <taxon>Bacillales</taxon>
        <taxon>Paenibacillaceae</taxon>
        <taxon>Paenibacillus</taxon>
    </lineage>
</organism>
<evidence type="ECO:0000256" key="5">
    <source>
        <dbReference type="ARBA" id="ARBA00023136"/>
    </source>
</evidence>
<feature type="transmembrane region" description="Helical" evidence="6">
    <location>
        <begin position="267"/>
        <end position="284"/>
    </location>
</feature>
<keyword evidence="5 6" id="KW-0472">Membrane</keyword>
<feature type="transmembrane region" description="Helical" evidence="6">
    <location>
        <begin position="64"/>
        <end position="82"/>
    </location>
</feature>
<gene>
    <name evidence="7" type="ORF">DFQ01_11144</name>
</gene>